<dbReference type="RefSeq" id="WP_153972668.1">
    <property type="nucleotide sequence ID" value="NZ_JACRWE010000009.1"/>
</dbReference>
<dbReference type="PANTHER" id="PTHR43830:SF3">
    <property type="entry name" value="PROTEIN PSP1"/>
    <property type="match status" value="1"/>
</dbReference>
<dbReference type="InterPro" id="IPR047767">
    <property type="entry name" value="PSP1-like"/>
</dbReference>
<keyword evidence="3" id="KW-1185">Reference proteome</keyword>
<feature type="domain" description="PSP1 C-terminal" evidence="1">
    <location>
        <begin position="61"/>
        <end position="146"/>
    </location>
</feature>
<comment type="caution">
    <text evidence="2">The sequence shown here is derived from an EMBL/GenBank/DDBJ whole genome shotgun (WGS) entry which is preliminary data.</text>
</comment>
<organism evidence="2 3">
    <name type="scientific">Romboutsia faecis</name>
    <dbReference type="NCBI Taxonomy" id="2764597"/>
    <lineage>
        <taxon>Bacteria</taxon>
        <taxon>Bacillati</taxon>
        <taxon>Bacillota</taxon>
        <taxon>Clostridia</taxon>
        <taxon>Peptostreptococcales</taxon>
        <taxon>Peptostreptococcaceae</taxon>
        <taxon>Romboutsia</taxon>
    </lineage>
</organism>
<dbReference type="Pfam" id="PF04468">
    <property type="entry name" value="PSP1"/>
    <property type="match status" value="1"/>
</dbReference>
<name>A0ABR7JSV4_9FIRM</name>
<protein>
    <submittedName>
        <fullName evidence="2">Stage 0 sporulation family protein</fullName>
    </submittedName>
</protein>
<sequence length="295" mass="33469">MIKIVGVRFKNAGKIYYFDPVDFEIEQNTDVVVETARGLEYGTVIVGPKEIDESKLVSPLKPIIRIATPEDTNIYKENKEKAKETFELCQQKIKEHDLTMFLIDCEYTFDRNKLIFYFTAEGRIDFRELVKDLAAIFKTRIELRQIGVRDEAKSIGGLGPCGRSLCCSSWLGDFQPVSIKMAKDQSLSLNPTKISGICGRLFCCLKYEHDVYVEAIEKMPSVGDLVKVSGNKGKVIEVNPLLEQAKIEFNDKTIKTCMREEIKVLQEAKKCGGCCKNKDEQLDAATLRELKKLED</sequence>
<gene>
    <name evidence="2" type="ORF">H8923_14580</name>
</gene>
<dbReference type="InterPro" id="IPR007557">
    <property type="entry name" value="PSP1_C"/>
</dbReference>
<evidence type="ECO:0000313" key="3">
    <source>
        <dbReference type="Proteomes" id="UP000609849"/>
    </source>
</evidence>
<dbReference type="PANTHER" id="PTHR43830">
    <property type="entry name" value="PROTEIN PSP1"/>
    <property type="match status" value="1"/>
</dbReference>
<dbReference type="PROSITE" id="PS51411">
    <property type="entry name" value="PSP1_C"/>
    <property type="match status" value="1"/>
</dbReference>
<accession>A0ABR7JSV4</accession>
<evidence type="ECO:0000313" key="2">
    <source>
        <dbReference type="EMBL" id="MBC5997984.1"/>
    </source>
</evidence>
<evidence type="ECO:0000259" key="1">
    <source>
        <dbReference type="PROSITE" id="PS51411"/>
    </source>
</evidence>
<dbReference type="EMBL" id="JACRWE010000009">
    <property type="protein sequence ID" value="MBC5997984.1"/>
    <property type="molecule type" value="Genomic_DNA"/>
</dbReference>
<dbReference type="Proteomes" id="UP000609849">
    <property type="component" value="Unassembled WGS sequence"/>
</dbReference>
<proteinExistence type="predicted"/>
<reference evidence="2 3" key="1">
    <citation type="submission" date="2020-08" db="EMBL/GenBank/DDBJ databases">
        <authorList>
            <person name="Liu C."/>
            <person name="Sun Q."/>
        </authorList>
    </citation>
    <scope>NUCLEOTIDE SEQUENCE [LARGE SCALE GENOMIC DNA]</scope>
    <source>
        <strain evidence="2 3">NSJ-18</strain>
    </source>
</reference>
<dbReference type="NCBIfam" id="NF041131">
    <property type="entry name" value="RicT_YaaT_fam"/>
    <property type="match status" value="1"/>
</dbReference>